<feature type="domain" description="Glutamyl/glutaminyl-tRNA synthetase class Ib catalytic" evidence="9">
    <location>
        <begin position="9"/>
        <end position="109"/>
    </location>
</feature>
<keyword evidence="1 7" id="KW-0436">Ligase</keyword>
<feature type="binding site" evidence="7">
    <location>
        <position position="231"/>
    </location>
    <ligand>
        <name>ATP</name>
        <dbReference type="ChEBI" id="CHEBI:30616"/>
    </ligand>
</feature>
<keyword evidence="6 7" id="KW-0030">Aminoacyl-tRNA synthetase</keyword>
<evidence type="ECO:0000256" key="6">
    <source>
        <dbReference type="ARBA" id="ARBA00023146"/>
    </source>
</evidence>
<dbReference type="InterPro" id="IPR022380">
    <property type="entry name" value="Glu-Q_tRNA(Asp)_Synthase"/>
</dbReference>
<dbReference type="GO" id="GO:0008270">
    <property type="term" value="F:zinc ion binding"/>
    <property type="evidence" value="ECO:0007669"/>
    <property type="project" value="UniProtKB-UniRule"/>
</dbReference>
<reference evidence="10 11" key="1">
    <citation type="submission" date="2016-08" db="EMBL/GenBank/DDBJ databases">
        <authorList>
            <person name="Seilhamer J.J."/>
        </authorList>
    </citation>
    <scope>NUCLEOTIDE SEQUENCE [LARGE SCALE GENOMIC DNA]</scope>
    <source>
        <strain evidence="10 11">PH27A</strain>
    </source>
</reference>
<keyword evidence="5 7" id="KW-0067">ATP-binding</keyword>
<keyword evidence="11" id="KW-1185">Reference proteome</keyword>
<feature type="binding site" evidence="7">
    <location>
        <position position="190"/>
    </location>
    <ligand>
        <name>L-glutamate</name>
        <dbReference type="ChEBI" id="CHEBI:29985"/>
    </ligand>
</feature>
<evidence type="ECO:0000259" key="9">
    <source>
        <dbReference type="Pfam" id="PF00749"/>
    </source>
</evidence>
<dbReference type="EMBL" id="MDTQ01000001">
    <property type="protein sequence ID" value="ODC04683.1"/>
    <property type="molecule type" value="Genomic_DNA"/>
</dbReference>
<dbReference type="NCBIfam" id="TIGR03838">
    <property type="entry name" value="queuosine_YadB"/>
    <property type="match status" value="1"/>
</dbReference>
<evidence type="ECO:0000313" key="10">
    <source>
        <dbReference type="EMBL" id="ODC04683.1"/>
    </source>
</evidence>
<dbReference type="RefSeq" id="WP_068999667.1">
    <property type="nucleotide sequence ID" value="NZ_MDTQ01000001.1"/>
</dbReference>
<dbReference type="HAMAP" id="MF_01428">
    <property type="entry name" value="Glu_Q_tRNA_synth"/>
    <property type="match status" value="1"/>
</dbReference>
<feature type="domain" description="Glutamyl/glutaminyl-tRNA synthetase class Ib catalytic" evidence="9">
    <location>
        <begin position="124"/>
        <end position="235"/>
    </location>
</feature>
<dbReference type="InterPro" id="IPR014729">
    <property type="entry name" value="Rossmann-like_a/b/a_fold"/>
</dbReference>
<dbReference type="AlphaFoldDB" id="A0A1E2VCK2"/>
<feature type="short sequence motif" description="'KMSKS' region" evidence="7">
    <location>
        <begin position="228"/>
        <end position="232"/>
    </location>
</feature>
<accession>A0A1E2VCK2</accession>
<dbReference type="InterPro" id="IPR020058">
    <property type="entry name" value="Glu/Gln-tRNA-synth_Ib_cat-dom"/>
</dbReference>
<evidence type="ECO:0000256" key="2">
    <source>
        <dbReference type="ARBA" id="ARBA00022723"/>
    </source>
</evidence>
<organism evidence="10 11">
    <name type="scientific">Terasakiispira papahanaumokuakeensis</name>
    <dbReference type="NCBI Taxonomy" id="197479"/>
    <lineage>
        <taxon>Bacteria</taxon>
        <taxon>Pseudomonadati</taxon>
        <taxon>Pseudomonadota</taxon>
        <taxon>Gammaproteobacteria</taxon>
        <taxon>Oceanospirillales</taxon>
        <taxon>Terasakiispira</taxon>
    </lineage>
</organism>
<protein>
    <recommendedName>
        <fullName evidence="7">Glutamyl-Q tRNA(Asp) synthetase</fullName>
        <shortName evidence="7">Glu-Q-RSs</shortName>
        <ecNumber evidence="7">6.1.1.-</ecNumber>
    </recommendedName>
</protein>
<dbReference type="GO" id="GO:0004818">
    <property type="term" value="F:glutamate-tRNA ligase activity"/>
    <property type="evidence" value="ECO:0007669"/>
    <property type="project" value="TreeGrafter"/>
</dbReference>
<dbReference type="PRINTS" id="PR00987">
    <property type="entry name" value="TRNASYNTHGLU"/>
</dbReference>
<dbReference type="NCBIfam" id="NF004314">
    <property type="entry name" value="PRK05710.1-3"/>
    <property type="match status" value="1"/>
</dbReference>
<dbReference type="SUPFAM" id="SSF52374">
    <property type="entry name" value="Nucleotidylyl transferase"/>
    <property type="match status" value="1"/>
</dbReference>
<feature type="binding site" evidence="7">
    <location>
        <position position="118"/>
    </location>
    <ligand>
        <name>Zn(2+)</name>
        <dbReference type="ChEBI" id="CHEBI:29105"/>
    </ligand>
</feature>
<evidence type="ECO:0000256" key="5">
    <source>
        <dbReference type="ARBA" id="ARBA00022840"/>
    </source>
</evidence>
<evidence type="ECO:0000256" key="4">
    <source>
        <dbReference type="ARBA" id="ARBA00022833"/>
    </source>
</evidence>
<keyword evidence="2 7" id="KW-0479">Metal-binding</keyword>
<comment type="similarity">
    <text evidence="7">Belongs to the class-I aminoacyl-tRNA synthetase family. GluQ subfamily.</text>
</comment>
<feature type="binding site" evidence="7">
    <location>
        <position position="172"/>
    </location>
    <ligand>
        <name>L-glutamate</name>
        <dbReference type="ChEBI" id="CHEBI:29985"/>
    </ligand>
</feature>
<evidence type="ECO:0000256" key="8">
    <source>
        <dbReference type="RuleBase" id="RU363037"/>
    </source>
</evidence>
<evidence type="ECO:0000256" key="3">
    <source>
        <dbReference type="ARBA" id="ARBA00022741"/>
    </source>
</evidence>
<feature type="short sequence motif" description="'HIGH' region" evidence="7">
    <location>
        <begin position="12"/>
        <end position="22"/>
    </location>
</feature>
<feature type="binding site" evidence="7">
    <location>
        <begin position="9"/>
        <end position="13"/>
    </location>
    <ligand>
        <name>L-glutamate</name>
        <dbReference type="ChEBI" id="CHEBI:29985"/>
    </ligand>
</feature>
<gene>
    <name evidence="7" type="primary">gluQ</name>
    <name evidence="10" type="ORF">BFW38_15265</name>
</gene>
<dbReference type="Gene3D" id="3.40.50.620">
    <property type="entry name" value="HUPs"/>
    <property type="match status" value="1"/>
</dbReference>
<dbReference type="Pfam" id="PF00749">
    <property type="entry name" value="tRNA-synt_1c"/>
    <property type="match status" value="2"/>
</dbReference>
<dbReference type="InterPro" id="IPR000924">
    <property type="entry name" value="Glu/Gln-tRNA-synth"/>
</dbReference>
<feature type="binding site" evidence="7">
    <location>
        <position position="45"/>
    </location>
    <ligand>
        <name>L-glutamate</name>
        <dbReference type="ChEBI" id="CHEBI:29985"/>
    </ligand>
</feature>
<name>A0A1E2VCK2_9GAMM</name>
<keyword evidence="8" id="KW-0648">Protein biosynthesis</keyword>
<keyword evidence="3 7" id="KW-0547">Nucleotide-binding</keyword>
<dbReference type="STRING" id="197479.BFW38_15265"/>
<feature type="binding site" evidence="7">
    <location>
        <position position="103"/>
    </location>
    <ligand>
        <name>Zn(2+)</name>
        <dbReference type="ChEBI" id="CHEBI:29105"/>
    </ligand>
</feature>
<evidence type="ECO:0000256" key="1">
    <source>
        <dbReference type="ARBA" id="ARBA00022598"/>
    </source>
</evidence>
<dbReference type="FunFam" id="3.40.50.620:FF:000093">
    <property type="entry name" value="Glutamyl-Q tRNA(Asp) synthetase"/>
    <property type="match status" value="1"/>
</dbReference>
<feature type="binding site" evidence="7">
    <location>
        <position position="101"/>
    </location>
    <ligand>
        <name>Zn(2+)</name>
        <dbReference type="ChEBI" id="CHEBI:29105"/>
    </ligand>
</feature>
<proteinExistence type="inferred from homology"/>
<dbReference type="OrthoDB" id="9807503at2"/>
<dbReference type="EC" id="6.1.1.-" evidence="7"/>
<evidence type="ECO:0000313" key="11">
    <source>
        <dbReference type="Proteomes" id="UP000094291"/>
    </source>
</evidence>
<dbReference type="GO" id="GO:0006424">
    <property type="term" value="P:glutamyl-tRNA aminoacylation"/>
    <property type="evidence" value="ECO:0007669"/>
    <property type="project" value="InterPro"/>
</dbReference>
<dbReference type="PANTHER" id="PTHR43311">
    <property type="entry name" value="GLUTAMATE--TRNA LIGASE"/>
    <property type="match status" value="1"/>
</dbReference>
<comment type="cofactor">
    <cofactor evidence="7">
        <name>Zn(2+)</name>
        <dbReference type="ChEBI" id="CHEBI:29105"/>
    </cofactor>
    <text evidence="7">Binds 1 zinc ion per subunit.</text>
</comment>
<dbReference type="GO" id="GO:0005524">
    <property type="term" value="F:ATP binding"/>
    <property type="evidence" value="ECO:0007669"/>
    <property type="project" value="UniProtKB-KW"/>
</dbReference>
<dbReference type="GO" id="GO:0006400">
    <property type="term" value="P:tRNA modification"/>
    <property type="evidence" value="ECO:0007669"/>
    <property type="project" value="InterPro"/>
</dbReference>
<comment type="caution">
    <text evidence="10">The sequence shown here is derived from an EMBL/GenBank/DDBJ whole genome shotgun (WGS) entry which is preliminary data.</text>
</comment>
<sequence>MSASSYIGRFAPTPSGPLHFGSLVTALASWLDARAAQGRWYVRIEDIDPPREQPGAADHILRTLEGFGLTWDGPVLYQHNRGEAYQAALDQLLAQHDAFACSCSRKTLAGHSVYPGYCHHGPQHPEQPLAIRLKVDPSVWVCWQDRLQGYQRHCLGHYGDVVIRRKDKLWAYQLAVVVDDAAQGITDIVRGLDLLVSTPWQQWLQHGLQQPQPRYAHLPLVLAPNGQKLSKQNHAPAIDPQQAFPLLWQALNMLGQPLPDQTPCHIEDLLSYAVDHWDPTPLVGLQRLSGGDASSSTSTHSR</sequence>
<feature type="binding site" evidence="7">
    <location>
        <position position="114"/>
    </location>
    <ligand>
        <name>Zn(2+)</name>
        <dbReference type="ChEBI" id="CHEBI:29105"/>
    </ligand>
</feature>
<dbReference type="PANTHER" id="PTHR43311:SF1">
    <property type="entry name" value="GLUTAMYL-Q TRNA(ASP) SYNTHETASE"/>
    <property type="match status" value="1"/>
</dbReference>
<dbReference type="GO" id="GO:0005829">
    <property type="term" value="C:cytosol"/>
    <property type="evidence" value="ECO:0007669"/>
    <property type="project" value="TreeGrafter"/>
</dbReference>
<dbReference type="Proteomes" id="UP000094291">
    <property type="component" value="Unassembled WGS sequence"/>
</dbReference>
<keyword evidence="4 7" id="KW-0862">Zinc</keyword>
<dbReference type="InterPro" id="IPR049940">
    <property type="entry name" value="GluQ/Sye"/>
</dbReference>
<comment type="function">
    <text evidence="7">Catalyzes the tRNA-independent activation of glutamate in presence of ATP and the subsequent transfer of glutamate onto a tRNA(Asp). Glutamate is transferred on the 2-amino-5-(4,5-dihydroxy-2-cyclopenten-1-yl) moiety of the queuosine in the wobble position of the QUC anticodon.</text>
</comment>
<evidence type="ECO:0000256" key="7">
    <source>
        <dbReference type="HAMAP-Rule" id="MF_01428"/>
    </source>
</evidence>